<accession>A0A699XHL2</accession>
<organism evidence="1">
    <name type="scientific">Tanacetum cinerariifolium</name>
    <name type="common">Dalmatian daisy</name>
    <name type="synonym">Chrysanthemum cinerariifolium</name>
    <dbReference type="NCBI Taxonomy" id="118510"/>
    <lineage>
        <taxon>Eukaryota</taxon>
        <taxon>Viridiplantae</taxon>
        <taxon>Streptophyta</taxon>
        <taxon>Embryophyta</taxon>
        <taxon>Tracheophyta</taxon>
        <taxon>Spermatophyta</taxon>
        <taxon>Magnoliopsida</taxon>
        <taxon>eudicotyledons</taxon>
        <taxon>Gunneridae</taxon>
        <taxon>Pentapetalae</taxon>
        <taxon>asterids</taxon>
        <taxon>campanulids</taxon>
        <taxon>Asterales</taxon>
        <taxon>Asteraceae</taxon>
        <taxon>Asteroideae</taxon>
        <taxon>Anthemideae</taxon>
        <taxon>Anthemidinae</taxon>
        <taxon>Tanacetum</taxon>
    </lineage>
</organism>
<evidence type="ECO:0000313" key="1">
    <source>
        <dbReference type="EMBL" id="GFD56361.1"/>
    </source>
</evidence>
<sequence length="90" mass="9096">ADLVGAPGQGGRGLQHQHGRAVGVGLDAAADLEAVDVGELDVEQHQRHVAAARDRQRIGAVGSLDHLEPGALQDPGLGVAGAVVVVDIQD</sequence>
<feature type="non-terminal residue" evidence="1">
    <location>
        <position position="1"/>
    </location>
</feature>
<comment type="caution">
    <text evidence="1">The sequence shown here is derived from an EMBL/GenBank/DDBJ whole genome shotgun (WGS) entry which is preliminary data.</text>
</comment>
<dbReference type="AlphaFoldDB" id="A0A699XHL2"/>
<protein>
    <submittedName>
        <fullName evidence="1">Uncharacterized protein</fullName>
    </submittedName>
</protein>
<dbReference type="EMBL" id="BKCJ011828579">
    <property type="protein sequence ID" value="GFD56361.1"/>
    <property type="molecule type" value="Genomic_DNA"/>
</dbReference>
<proteinExistence type="predicted"/>
<gene>
    <name evidence="1" type="ORF">Tci_928330</name>
</gene>
<reference evidence="1" key="1">
    <citation type="journal article" date="2019" name="Sci. Rep.">
        <title>Draft genome of Tanacetum cinerariifolium, the natural source of mosquito coil.</title>
        <authorList>
            <person name="Yamashiro T."/>
            <person name="Shiraishi A."/>
            <person name="Satake H."/>
            <person name="Nakayama K."/>
        </authorList>
    </citation>
    <scope>NUCLEOTIDE SEQUENCE</scope>
</reference>
<name>A0A699XHL2_TANCI</name>
<feature type="non-terminal residue" evidence="1">
    <location>
        <position position="90"/>
    </location>
</feature>